<dbReference type="Gene3D" id="3.20.20.370">
    <property type="entry name" value="Glycoside hydrolase/deacetylase"/>
    <property type="match status" value="1"/>
</dbReference>
<dbReference type="GO" id="GO:0019213">
    <property type="term" value="F:deacetylase activity"/>
    <property type="evidence" value="ECO:0007669"/>
    <property type="project" value="TreeGrafter"/>
</dbReference>
<dbReference type="SUPFAM" id="SSF88713">
    <property type="entry name" value="Glycoside hydrolase/deacetylase"/>
    <property type="match status" value="1"/>
</dbReference>
<dbReference type="PANTHER" id="PTHR31609:SF1">
    <property type="entry name" value="CARBOHYDRATE DEACETYLASE"/>
    <property type="match status" value="1"/>
</dbReference>
<dbReference type="Pfam" id="PF04794">
    <property type="entry name" value="YdjC"/>
    <property type="match status" value="1"/>
</dbReference>
<accession>A0A1H3S043</accession>
<dbReference type="GO" id="GO:0046872">
    <property type="term" value="F:metal ion binding"/>
    <property type="evidence" value="ECO:0007669"/>
    <property type="project" value="UniProtKB-KW"/>
</dbReference>
<reference evidence="7" key="1">
    <citation type="submission" date="2016-10" db="EMBL/GenBank/DDBJ databases">
        <authorList>
            <person name="Varghese N."/>
            <person name="Submissions S."/>
        </authorList>
    </citation>
    <scope>NUCLEOTIDE SEQUENCE [LARGE SCALE GENOMIC DNA]</scope>
    <source>
        <strain evidence="7">DSM 44718</strain>
    </source>
</reference>
<comment type="cofactor">
    <cofactor evidence="1">
        <name>Mg(2+)</name>
        <dbReference type="ChEBI" id="CHEBI:18420"/>
    </cofactor>
</comment>
<dbReference type="InterPro" id="IPR011330">
    <property type="entry name" value="Glyco_hydro/deAcase_b/a-brl"/>
</dbReference>
<evidence type="ECO:0000256" key="4">
    <source>
        <dbReference type="ARBA" id="ARBA00022842"/>
    </source>
</evidence>
<dbReference type="GO" id="GO:0005975">
    <property type="term" value="P:carbohydrate metabolic process"/>
    <property type="evidence" value="ECO:0007669"/>
    <property type="project" value="InterPro"/>
</dbReference>
<proteinExistence type="predicted"/>
<protein>
    <recommendedName>
        <fullName evidence="8">ChbG/HpnK family deacetylase</fullName>
    </recommendedName>
</protein>
<evidence type="ECO:0000256" key="3">
    <source>
        <dbReference type="ARBA" id="ARBA00022801"/>
    </source>
</evidence>
<evidence type="ECO:0000256" key="5">
    <source>
        <dbReference type="ARBA" id="ARBA00023277"/>
    </source>
</evidence>
<dbReference type="RefSeq" id="WP_090795702.1">
    <property type="nucleotide sequence ID" value="NZ_BOND01000020.1"/>
</dbReference>
<dbReference type="PANTHER" id="PTHR31609">
    <property type="entry name" value="YDJC DEACETYLASE FAMILY MEMBER"/>
    <property type="match status" value="1"/>
</dbReference>
<dbReference type="GO" id="GO:0016787">
    <property type="term" value="F:hydrolase activity"/>
    <property type="evidence" value="ECO:0007669"/>
    <property type="project" value="UniProtKB-KW"/>
</dbReference>
<evidence type="ECO:0000313" key="7">
    <source>
        <dbReference type="Proteomes" id="UP000199632"/>
    </source>
</evidence>
<organism evidence="6 7">
    <name type="scientific">Asanoa ishikariensis</name>
    <dbReference type="NCBI Taxonomy" id="137265"/>
    <lineage>
        <taxon>Bacteria</taxon>
        <taxon>Bacillati</taxon>
        <taxon>Actinomycetota</taxon>
        <taxon>Actinomycetes</taxon>
        <taxon>Micromonosporales</taxon>
        <taxon>Micromonosporaceae</taxon>
        <taxon>Asanoa</taxon>
    </lineage>
</organism>
<gene>
    <name evidence="6" type="ORF">SAMN05421684_4413</name>
</gene>
<dbReference type="STRING" id="137265.SAMN05421684_4413"/>
<keyword evidence="2" id="KW-0479">Metal-binding</keyword>
<dbReference type="Proteomes" id="UP000199632">
    <property type="component" value="Unassembled WGS sequence"/>
</dbReference>
<evidence type="ECO:0000256" key="1">
    <source>
        <dbReference type="ARBA" id="ARBA00001946"/>
    </source>
</evidence>
<dbReference type="EMBL" id="FNQB01000002">
    <property type="protein sequence ID" value="SDZ31356.1"/>
    <property type="molecule type" value="Genomic_DNA"/>
</dbReference>
<name>A0A1H3S043_9ACTN</name>
<keyword evidence="4" id="KW-0460">Magnesium</keyword>
<sequence length="277" mass="30253">MSDPAAKRIIVNADDYGYTRGVSEGIRRAFTEGVLSSTTAMMNMPGVEEDIREAQQKTSAMPFGAHLVLTAGRPISAPHEVPSLVDSDGMFHSRQGFFDACDDYAIDEVELEWSRQIDRLIGCGVEVDHLDSHHHSSYLHPTTARALLNLATRYGLPVRRPPAPPESHPAVPMMFEQAAVRMPDLFVGELMKGSSAEKFVDLVRAVPDGRSAELMVHPAVVDDELLRVSTYAAPRGPELATLLDPRVSVFAASGQMVLATFDQLEERNRGRETSAAG</sequence>
<evidence type="ECO:0000313" key="6">
    <source>
        <dbReference type="EMBL" id="SDZ31356.1"/>
    </source>
</evidence>
<dbReference type="AlphaFoldDB" id="A0A1H3S043"/>
<keyword evidence="3" id="KW-0378">Hydrolase</keyword>
<evidence type="ECO:0000256" key="2">
    <source>
        <dbReference type="ARBA" id="ARBA00022723"/>
    </source>
</evidence>
<keyword evidence="7" id="KW-1185">Reference proteome</keyword>
<dbReference type="OrthoDB" id="9774177at2"/>
<dbReference type="InterPro" id="IPR006879">
    <property type="entry name" value="YdjC-like"/>
</dbReference>
<keyword evidence="5" id="KW-0119">Carbohydrate metabolism</keyword>
<evidence type="ECO:0008006" key="8">
    <source>
        <dbReference type="Google" id="ProtNLM"/>
    </source>
</evidence>